<organism evidence="1">
    <name type="scientific">Klebsiella pneumoniae</name>
    <dbReference type="NCBI Taxonomy" id="573"/>
    <lineage>
        <taxon>Bacteria</taxon>
        <taxon>Pseudomonadati</taxon>
        <taxon>Pseudomonadota</taxon>
        <taxon>Gammaproteobacteria</taxon>
        <taxon>Enterobacterales</taxon>
        <taxon>Enterobacteriaceae</taxon>
        <taxon>Klebsiella/Raoultella group</taxon>
        <taxon>Klebsiella</taxon>
        <taxon>Klebsiella pneumoniae complex</taxon>
    </lineage>
</organism>
<name>A0A486SFA4_KLEPN</name>
<dbReference type="EMBL" id="CAAHCY010000005">
    <property type="protein sequence ID" value="VGM12768.1"/>
    <property type="molecule type" value="Genomic_DNA"/>
</dbReference>
<dbReference type="AlphaFoldDB" id="A0A486SFA4"/>
<evidence type="ECO:0000313" key="1">
    <source>
        <dbReference type="EMBL" id="VGM12768.1"/>
    </source>
</evidence>
<gene>
    <name evidence="1" type="ORF">SAMEA4873555_03365</name>
</gene>
<reference evidence="1" key="1">
    <citation type="submission" date="2019-03" db="EMBL/GenBank/DDBJ databases">
        <authorList>
            <consortium name="Pathogen Informatics"/>
        </authorList>
    </citation>
    <scope>NUCLEOTIDE SEQUENCE</scope>
    <source>
        <strain evidence="1">5012STDY7626354</strain>
    </source>
</reference>
<evidence type="ECO:0008006" key="2">
    <source>
        <dbReference type="Google" id="ProtNLM"/>
    </source>
</evidence>
<accession>A0A486SFA4</accession>
<proteinExistence type="predicted"/>
<protein>
    <recommendedName>
        <fullName evidence="2">RES domain-containing protein</fullName>
    </recommendedName>
</protein>
<sequence length="297" mass="34790">MNFDVFDESIGIDGYYRYIQSQAFPNSTETSFEIASYNAIGNIYPKGTVFSRVRWISKERANDFVHGNIDINDFYPPRPHINSIPEGRFNKLNSTTMYLSDHPFVALKECNIKEGDYFLLSYFSLPRRMSFIQIESEKDNLSQIFVNLLRTQDKRFYPLINMVYSNLLKFDAHDGVVYNSVKVDADYVDVNCWGKITSAKNFAIQDERIKNFKLEVSWLMYCNKNLQPVEHAMYVPLSNKKKNKIMTIAYQKNREAYKVSTNKIKKQLFERKAKTNILLAKEDKIMNTEILFKIVSK</sequence>
<dbReference type="RefSeq" id="WP_110216044.1">
    <property type="nucleotide sequence ID" value="NZ_BIKV01000007.1"/>
</dbReference>